<evidence type="ECO:0000256" key="1">
    <source>
        <dbReference type="SAM" id="MobiDB-lite"/>
    </source>
</evidence>
<evidence type="ECO:0000313" key="4">
    <source>
        <dbReference type="WBParaSite" id="HPBE_0000221301-mRNA-1"/>
    </source>
</evidence>
<proteinExistence type="predicted"/>
<accession>A0A183F7S1</accession>
<name>A0A183F7S1_HELPZ</name>
<keyword evidence="3" id="KW-1185">Reference proteome</keyword>
<dbReference type="Proteomes" id="UP000050761">
    <property type="component" value="Unassembled WGS sequence"/>
</dbReference>
<sequence length="93" mass="10115">MNRSLRAPGSLRLRRRSERSVRSSFQCSIVSAVSTPSRHRLDQPCKTPGRPGQEKQKHQSEVTAETDRATALVSAGSGVGAREDMWVALGADP</sequence>
<organism evidence="3 4">
    <name type="scientific">Heligmosomoides polygyrus</name>
    <name type="common">Parasitic roundworm</name>
    <dbReference type="NCBI Taxonomy" id="6339"/>
    <lineage>
        <taxon>Eukaryota</taxon>
        <taxon>Metazoa</taxon>
        <taxon>Ecdysozoa</taxon>
        <taxon>Nematoda</taxon>
        <taxon>Chromadorea</taxon>
        <taxon>Rhabditida</taxon>
        <taxon>Rhabditina</taxon>
        <taxon>Rhabditomorpha</taxon>
        <taxon>Strongyloidea</taxon>
        <taxon>Heligmosomidae</taxon>
        <taxon>Heligmosomoides</taxon>
    </lineage>
</organism>
<reference evidence="2 3" key="1">
    <citation type="submission" date="2018-11" db="EMBL/GenBank/DDBJ databases">
        <authorList>
            <consortium name="Pathogen Informatics"/>
        </authorList>
    </citation>
    <scope>NUCLEOTIDE SEQUENCE [LARGE SCALE GENOMIC DNA]</scope>
</reference>
<dbReference type="EMBL" id="UZAH01003077">
    <property type="protein sequence ID" value="VDO23710.1"/>
    <property type="molecule type" value="Genomic_DNA"/>
</dbReference>
<reference evidence="4" key="2">
    <citation type="submission" date="2019-09" db="UniProtKB">
        <authorList>
            <consortium name="WormBaseParasite"/>
        </authorList>
    </citation>
    <scope>IDENTIFICATION</scope>
</reference>
<dbReference type="WBParaSite" id="HPBE_0000221301-mRNA-1">
    <property type="protein sequence ID" value="HPBE_0000221301-mRNA-1"/>
    <property type="gene ID" value="HPBE_0000221301"/>
</dbReference>
<evidence type="ECO:0000313" key="3">
    <source>
        <dbReference type="Proteomes" id="UP000050761"/>
    </source>
</evidence>
<dbReference type="AlphaFoldDB" id="A0A183F7S1"/>
<feature type="compositionally biased region" description="Basic and acidic residues" evidence="1">
    <location>
        <begin position="52"/>
        <end position="65"/>
    </location>
</feature>
<accession>A0A3P7TNB0</accession>
<protein>
    <submittedName>
        <fullName evidence="2 4">Uncharacterized protein</fullName>
    </submittedName>
</protein>
<evidence type="ECO:0000313" key="2">
    <source>
        <dbReference type="EMBL" id="VDO23710.1"/>
    </source>
</evidence>
<feature type="region of interest" description="Disordered" evidence="1">
    <location>
        <begin position="35"/>
        <end position="65"/>
    </location>
</feature>
<gene>
    <name evidence="2" type="ORF">HPBE_LOCUS2214</name>
</gene>